<organism evidence="1 2">
    <name type="scientific">Burkholderia ubonensis</name>
    <dbReference type="NCBI Taxonomy" id="101571"/>
    <lineage>
        <taxon>Bacteria</taxon>
        <taxon>Pseudomonadati</taxon>
        <taxon>Pseudomonadota</taxon>
        <taxon>Betaproteobacteria</taxon>
        <taxon>Burkholderiales</taxon>
        <taxon>Burkholderiaceae</taxon>
        <taxon>Burkholderia</taxon>
        <taxon>Burkholderia cepacia complex</taxon>
    </lineage>
</organism>
<dbReference type="EMBL" id="LOTN01000034">
    <property type="protein sequence ID" value="KUZ89551.1"/>
    <property type="molecule type" value="Genomic_DNA"/>
</dbReference>
<reference evidence="1 2" key="1">
    <citation type="submission" date="2015-11" db="EMBL/GenBank/DDBJ databases">
        <title>Expanding the genomic diversity of Burkholderia species for the development of highly accurate diagnostics.</title>
        <authorList>
            <person name="Sahl J."/>
            <person name="Keim P."/>
            <person name="Wagner D."/>
        </authorList>
    </citation>
    <scope>NUCLEOTIDE SEQUENCE [LARGE SCALE GENOMIC DNA]</scope>
    <source>
        <strain evidence="1 2">RF32-BP4</strain>
    </source>
</reference>
<protein>
    <submittedName>
        <fullName evidence="1">Uncharacterized protein</fullName>
    </submittedName>
</protein>
<sequence length="78" mass="8619">MVLADEATNDVAIITQLLEGETSDRSGLNVLLDIDVSHACKIDGRDIGEISSVMNRLRDFKNGAFFGFLEENILEQYA</sequence>
<dbReference type="Proteomes" id="UP000065521">
    <property type="component" value="Unassembled WGS sequence"/>
</dbReference>
<evidence type="ECO:0000313" key="2">
    <source>
        <dbReference type="Proteomes" id="UP000065521"/>
    </source>
</evidence>
<proteinExistence type="predicted"/>
<dbReference type="AlphaFoldDB" id="A0A102M0I0"/>
<evidence type="ECO:0000313" key="1">
    <source>
        <dbReference type="EMBL" id="KUZ89551.1"/>
    </source>
</evidence>
<name>A0A102M0I0_9BURK</name>
<gene>
    <name evidence="1" type="ORF">WI38_15385</name>
</gene>
<comment type="caution">
    <text evidence="1">The sequence shown here is derived from an EMBL/GenBank/DDBJ whole genome shotgun (WGS) entry which is preliminary data.</text>
</comment>
<accession>A0A102M0I0</accession>